<sequence>MAIEQYPDFCRMSGTKLEKFVSVGAAICLQVQDNSSSSLCSLVITIAAETAPL</sequence>
<protein>
    <submittedName>
        <fullName evidence="1">Uncharacterized protein</fullName>
    </submittedName>
</protein>
<dbReference type="VEuPathDB" id="FungiDB:F9C07_7044"/>
<evidence type="ECO:0000313" key="1">
    <source>
        <dbReference type="EMBL" id="QRD86195.1"/>
    </source>
</evidence>
<reference evidence="2" key="1">
    <citation type="journal article" date="2021" name="G3 (Bethesda)">
        <title>Chromosome assembled and annotated genome sequence of Aspergillus flavus NRRL 3357.</title>
        <authorList>
            <person name="Skerker J.M."/>
            <person name="Pianalto K.M."/>
            <person name="Mondo S.J."/>
            <person name="Yang K."/>
            <person name="Arkin A.P."/>
            <person name="Keller N.P."/>
            <person name="Grigoriev I.V."/>
            <person name="Louise Glass N.L."/>
        </authorList>
    </citation>
    <scope>NUCLEOTIDE SEQUENCE [LARGE SCALE GENOMIC DNA]</scope>
    <source>
        <strain evidence="2">ATCC 200026 / FGSC A1120 / IAM 13836 / NRRL 3357 / JCM 12722 / SRRC 167</strain>
    </source>
</reference>
<name>A0A7U2MMT8_ASPFN</name>
<gene>
    <name evidence="1" type="ORF">F9C07_7044</name>
</gene>
<keyword evidence="2" id="KW-1185">Reference proteome</keyword>
<proteinExistence type="predicted"/>
<evidence type="ECO:0000313" key="2">
    <source>
        <dbReference type="Proteomes" id="UP000596276"/>
    </source>
</evidence>
<organism evidence="1 2">
    <name type="scientific">Aspergillus flavus (strain ATCC 200026 / FGSC A1120 / IAM 13836 / NRRL 3357 / JCM 12722 / SRRC 167)</name>
    <dbReference type="NCBI Taxonomy" id="332952"/>
    <lineage>
        <taxon>Eukaryota</taxon>
        <taxon>Fungi</taxon>
        <taxon>Dikarya</taxon>
        <taxon>Ascomycota</taxon>
        <taxon>Pezizomycotina</taxon>
        <taxon>Eurotiomycetes</taxon>
        <taxon>Eurotiomycetidae</taxon>
        <taxon>Eurotiales</taxon>
        <taxon>Aspergillaceae</taxon>
        <taxon>Aspergillus</taxon>
        <taxon>Aspergillus subgen. Circumdati</taxon>
    </lineage>
</organism>
<accession>A0A7U2MMT8</accession>
<dbReference type="AlphaFoldDB" id="A0A7U2MMT8"/>
<dbReference type="EMBL" id="CP044620">
    <property type="protein sequence ID" value="QRD86195.1"/>
    <property type="molecule type" value="Genomic_DNA"/>
</dbReference>
<dbReference type="Proteomes" id="UP000596276">
    <property type="component" value="Chromosome 3"/>
</dbReference>